<dbReference type="CDD" id="cd00616">
    <property type="entry name" value="AHBA_syn"/>
    <property type="match status" value="1"/>
</dbReference>
<dbReference type="Gene3D" id="3.90.1150.10">
    <property type="entry name" value="Aspartate Aminotransferase, domain 1"/>
    <property type="match status" value="1"/>
</dbReference>
<name>A0A0G3LXK8_CHRGL</name>
<sequence length="366" mass="41139">MIKFLDLQKINLAHQAEIENRMLNAFRSGWYLQGNELKAFENNLAQYIGVKHAIGVANGLDALRLILRGYIELGIMKQGDEILVPSNTYIASILAISDNGLIPVLIEPSIDTYNIDIDKIEEKITERTKGILIVHLYGRVVYSSKLKDIAKKHSLKIIEDNAQAIGAKWEDTKTGNLGDASGFSFYPGKNLGALGDAGAVTTNDDDLAVTVRAIANYGSNKKYVNIYKGLNSRLDEIQAAVLDVKLQYIDVENEIRRSIAQRYVSDIQNPKIILPDFPSNKEEHVWHLFVIRTENRNLLQEYLLENGIQTIIHYPIPPHKQEAYKEWEGLSFPISEKIHEEVLSLPISPVMSSDDVNKVISVLNAF</sequence>
<dbReference type="InterPro" id="IPR000653">
    <property type="entry name" value="DegT/StrS_aminotransferase"/>
</dbReference>
<dbReference type="Proteomes" id="UP000035213">
    <property type="component" value="Chromosome"/>
</dbReference>
<dbReference type="PATRIC" id="fig|1324352.5.peg.574"/>
<dbReference type="OrthoDB" id="9804264at2"/>
<dbReference type="InterPro" id="IPR015422">
    <property type="entry name" value="PyrdxlP-dep_Trfase_small"/>
</dbReference>
<keyword evidence="6" id="KW-0032">Aminotransferase</keyword>
<evidence type="ECO:0000313" key="7">
    <source>
        <dbReference type="Proteomes" id="UP000035213"/>
    </source>
</evidence>
<keyword evidence="6" id="KW-0808">Transferase</keyword>
<dbReference type="Pfam" id="PF01041">
    <property type="entry name" value="DegT_DnrJ_EryC1"/>
    <property type="match status" value="1"/>
</dbReference>
<dbReference type="GO" id="GO:0030170">
    <property type="term" value="F:pyridoxal phosphate binding"/>
    <property type="evidence" value="ECO:0007669"/>
    <property type="project" value="TreeGrafter"/>
</dbReference>
<feature type="modified residue" description="N6-(pyridoxal phosphate)lysine" evidence="4">
    <location>
        <position position="189"/>
    </location>
</feature>
<evidence type="ECO:0000256" key="1">
    <source>
        <dbReference type="ARBA" id="ARBA00022898"/>
    </source>
</evidence>
<evidence type="ECO:0000256" key="4">
    <source>
        <dbReference type="PIRSR" id="PIRSR000390-2"/>
    </source>
</evidence>
<evidence type="ECO:0000256" key="5">
    <source>
        <dbReference type="RuleBase" id="RU004508"/>
    </source>
</evidence>
<dbReference type="AlphaFoldDB" id="A0A0G3LXK8"/>
<dbReference type="GO" id="GO:0008483">
    <property type="term" value="F:transaminase activity"/>
    <property type="evidence" value="ECO:0007669"/>
    <property type="project" value="UniProtKB-KW"/>
</dbReference>
<dbReference type="Gene3D" id="3.40.640.10">
    <property type="entry name" value="Type I PLP-dependent aspartate aminotransferase-like (Major domain)"/>
    <property type="match status" value="1"/>
</dbReference>
<dbReference type="EMBL" id="CP009928">
    <property type="protein sequence ID" value="AKK71681.1"/>
    <property type="molecule type" value="Genomic_DNA"/>
</dbReference>
<reference evidence="6 7" key="1">
    <citation type="submission" date="2014-11" db="EMBL/GenBank/DDBJ databases">
        <authorList>
            <person name="Park G.-S."/>
            <person name="Hong S.-J."/>
            <person name="Jung B.K."/>
            <person name="Khan A.R."/>
            <person name="Kwak Y."/>
            <person name="Shin J.-H."/>
        </authorList>
    </citation>
    <scope>NUCLEOTIDE SEQUENCE [LARGE SCALE GENOMIC DNA]</scope>
    <source>
        <strain evidence="6 7">DSM 27622</strain>
    </source>
</reference>
<evidence type="ECO:0000256" key="3">
    <source>
        <dbReference type="PIRSR" id="PIRSR000390-1"/>
    </source>
</evidence>
<protein>
    <submittedName>
        <fullName evidence="6">Aminotransferase</fullName>
    </submittedName>
</protein>
<dbReference type="RefSeq" id="WP_053326993.1">
    <property type="nucleotide sequence ID" value="NZ_CP009928.1"/>
</dbReference>
<comment type="similarity">
    <text evidence="2 5">Belongs to the DegT/DnrJ/EryC1 family.</text>
</comment>
<feature type="active site" description="Proton acceptor" evidence="3">
    <location>
        <position position="189"/>
    </location>
</feature>
<dbReference type="InterPro" id="IPR015424">
    <property type="entry name" value="PyrdxlP-dep_Trfase"/>
</dbReference>
<dbReference type="KEGG" id="cgn:OK18_02640"/>
<dbReference type="SUPFAM" id="SSF53383">
    <property type="entry name" value="PLP-dependent transferases"/>
    <property type="match status" value="1"/>
</dbReference>
<dbReference type="PIRSF" id="PIRSF000390">
    <property type="entry name" value="PLP_StrS"/>
    <property type="match status" value="1"/>
</dbReference>
<dbReference type="STRING" id="1324352.OK18_02640"/>
<accession>A0A0G3LXK8</accession>
<dbReference type="GO" id="GO:0000271">
    <property type="term" value="P:polysaccharide biosynthetic process"/>
    <property type="evidence" value="ECO:0007669"/>
    <property type="project" value="TreeGrafter"/>
</dbReference>
<keyword evidence="1 4" id="KW-0663">Pyridoxal phosphate</keyword>
<dbReference type="PANTHER" id="PTHR30244:SF36">
    <property type="entry name" value="3-OXO-GLUCOSE-6-PHOSPHATE:GLUTAMATE AMINOTRANSFERASE"/>
    <property type="match status" value="1"/>
</dbReference>
<evidence type="ECO:0000256" key="2">
    <source>
        <dbReference type="ARBA" id="ARBA00037999"/>
    </source>
</evidence>
<organism evidence="6 7">
    <name type="scientific">Chryseobacterium gallinarum</name>
    <dbReference type="NCBI Taxonomy" id="1324352"/>
    <lineage>
        <taxon>Bacteria</taxon>
        <taxon>Pseudomonadati</taxon>
        <taxon>Bacteroidota</taxon>
        <taxon>Flavobacteriia</taxon>
        <taxon>Flavobacteriales</taxon>
        <taxon>Weeksellaceae</taxon>
        <taxon>Chryseobacterium group</taxon>
        <taxon>Chryseobacterium</taxon>
    </lineage>
</organism>
<dbReference type="PANTHER" id="PTHR30244">
    <property type="entry name" value="TRANSAMINASE"/>
    <property type="match status" value="1"/>
</dbReference>
<evidence type="ECO:0000313" key="6">
    <source>
        <dbReference type="EMBL" id="AKK71681.1"/>
    </source>
</evidence>
<gene>
    <name evidence="6" type="ORF">OK18_02640</name>
</gene>
<dbReference type="InterPro" id="IPR015421">
    <property type="entry name" value="PyrdxlP-dep_Trfase_major"/>
</dbReference>
<proteinExistence type="inferred from homology"/>